<evidence type="ECO:0000256" key="1">
    <source>
        <dbReference type="ARBA" id="ARBA00004613"/>
    </source>
</evidence>
<evidence type="ECO:0000256" key="4">
    <source>
        <dbReference type="ARBA" id="ARBA00034121"/>
    </source>
</evidence>
<dbReference type="AlphaFoldDB" id="A0A131Z8T9"/>
<sequence length="219" mass="25404">LGRGVFERFGDTGNKGAAMSIATKALLLLVVAAMLESSYSLENEWGVLKECYSVQNQKEFDWNKFVKQEWMIALDQMGGDKYTMMGCRAFTFYPKDKGHWLVREYSPDKKDPYYTKKENATFKDGIFHVVEDFDCEVCDDLQRVEILGTDYDNWAVVRHCREDTGISEAYEWFHILLKKKFINSVPSGLVEKALKAMKKKGIQKMKDMKFWPTPCVLQQ</sequence>
<organism evidence="6">
    <name type="scientific">Rhipicephalus appendiculatus</name>
    <name type="common">Brown ear tick</name>
    <dbReference type="NCBI Taxonomy" id="34631"/>
    <lineage>
        <taxon>Eukaryota</taxon>
        <taxon>Metazoa</taxon>
        <taxon>Ecdysozoa</taxon>
        <taxon>Arthropoda</taxon>
        <taxon>Chelicerata</taxon>
        <taxon>Arachnida</taxon>
        <taxon>Acari</taxon>
        <taxon>Parasitiformes</taxon>
        <taxon>Ixodida</taxon>
        <taxon>Ixodoidea</taxon>
        <taxon>Ixodidae</taxon>
        <taxon>Rhipicephalinae</taxon>
        <taxon>Rhipicephalus</taxon>
        <taxon>Rhipicephalus</taxon>
    </lineage>
</organism>
<protein>
    <recommendedName>
        <fullName evidence="7">Lipocalin</fullName>
    </recommendedName>
</protein>
<feature type="signal peptide" evidence="5">
    <location>
        <begin position="1"/>
        <end position="40"/>
    </location>
</feature>
<dbReference type="GO" id="GO:0005576">
    <property type="term" value="C:extracellular region"/>
    <property type="evidence" value="ECO:0007669"/>
    <property type="project" value="UniProtKB-SubCell"/>
</dbReference>
<keyword evidence="2" id="KW-0964">Secreted</keyword>
<comment type="subcellular location">
    <subcellularLocation>
        <location evidence="1">Secreted</location>
    </subcellularLocation>
</comment>
<dbReference type="InterPro" id="IPR005657">
    <property type="entry name" value="Triabi/Procalin"/>
</dbReference>
<evidence type="ECO:0000256" key="5">
    <source>
        <dbReference type="SAM" id="SignalP"/>
    </source>
</evidence>
<accession>A0A131Z8T9</accession>
<feature type="chain" id="PRO_5007287087" description="Lipocalin" evidence="5">
    <location>
        <begin position="41"/>
        <end position="219"/>
    </location>
</feature>
<evidence type="ECO:0000313" key="6">
    <source>
        <dbReference type="EMBL" id="JAP87769.1"/>
    </source>
</evidence>
<evidence type="ECO:0008006" key="7">
    <source>
        <dbReference type="Google" id="ProtNLM"/>
    </source>
</evidence>
<name>A0A131Z8T9_RHIAP</name>
<dbReference type="Pfam" id="PF03973">
    <property type="entry name" value="Triabin"/>
    <property type="match status" value="1"/>
</dbReference>
<evidence type="ECO:0000256" key="3">
    <source>
        <dbReference type="ARBA" id="ARBA00022729"/>
    </source>
</evidence>
<dbReference type="SUPFAM" id="SSF50814">
    <property type="entry name" value="Lipocalins"/>
    <property type="match status" value="1"/>
</dbReference>
<dbReference type="EMBL" id="GEDV01000788">
    <property type="protein sequence ID" value="JAP87769.1"/>
    <property type="molecule type" value="Transcribed_RNA"/>
</dbReference>
<dbReference type="InterPro" id="IPR012674">
    <property type="entry name" value="Calycin"/>
</dbReference>
<dbReference type="GO" id="GO:0030682">
    <property type="term" value="P:symbiont-mediated perturbation of host defenses"/>
    <property type="evidence" value="ECO:0007669"/>
    <property type="project" value="InterPro"/>
</dbReference>
<reference evidence="6" key="1">
    <citation type="journal article" date="2016" name="Ticks Tick Borne Dis.">
        <title>De novo assembly and annotation of the salivary gland transcriptome of Rhipicephalus appendiculatus male and female ticks during blood feeding.</title>
        <authorList>
            <person name="de Castro M.H."/>
            <person name="de Klerk D."/>
            <person name="Pienaar R."/>
            <person name="Latif A.A."/>
            <person name="Rees D.J."/>
            <person name="Mans B.J."/>
        </authorList>
    </citation>
    <scope>NUCLEOTIDE SEQUENCE</scope>
    <source>
        <tissue evidence="6">Salivary glands</tissue>
    </source>
</reference>
<feature type="non-terminal residue" evidence="6">
    <location>
        <position position="1"/>
    </location>
</feature>
<keyword evidence="3 5" id="KW-0732">Signal</keyword>
<comment type="similarity">
    <text evidence="4">Belongs to the calycin superfamily. Triabin family.</text>
</comment>
<dbReference type="Gene3D" id="2.40.128.20">
    <property type="match status" value="1"/>
</dbReference>
<proteinExistence type="inferred from homology"/>
<evidence type="ECO:0000256" key="2">
    <source>
        <dbReference type="ARBA" id="ARBA00022525"/>
    </source>
</evidence>